<dbReference type="EMBL" id="CP027668">
    <property type="protein sequence ID" value="AVO47012.1"/>
    <property type="molecule type" value="Genomic_DNA"/>
</dbReference>
<dbReference type="KEGG" id="phr:C6569_19210"/>
<dbReference type="InterPro" id="IPR001303">
    <property type="entry name" value="Aldolase_II/adducin_N"/>
</dbReference>
<name>A0A2S0NFS4_9HYPH</name>
<proteinExistence type="inferred from homology"/>
<gene>
    <name evidence="3" type="ORF">C6569_19210</name>
</gene>
<dbReference type="Proteomes" id="UP000237889">
    <property type="component" value="Chromosome"/>
</dbReference>
<dbReference type="InterPro" id="IPR036409">
    <property type="entry name" value="Aldolase_II/adducin_N_sf"/>
</dbReference>
<dbReference type="PANTHER" id="PTHR10672">
    <property type="entry name" value="ADDUCIN"/>
    <property type="match status" value="1"/>
</dbReference>
<protein>
    <submittedName>
        <fullName evidence="3">Aldolase/adducin</fullName>
    </submittedName>
</protein>
<organism evidence="3 4">
    <name type="scientific">Phreatobacter cathodiphilus</name>
    <dbReference type="NCBI Taxonomy" id="1868589"/>
    <lineage>
        <taxon>Bacteria</taxon>
        <taxon>Pseudomonadati</taxon>
        <taxon>Pseudomonadota</taxon>
        <taxon>Alphaproteobacteria</taxon>
        <taxon>Hyphomicrobiales</taxon>
        <taxon>Phreatobacteraceae</taxon>
        <taxon>Phreatobacter</taxon>
    </lineage>
</organism>
<evidence type="ECO:0000313" key="4">
    <source>
        <dbReference type="Proteomes" id="UP000237889"/>
    </source>
</evidence>
<dbReference type="RefSeq" id="WP_106750382.1">
    <property type="nucleotide sequence ID" value="NZ_CP027668.1"/>
</dbReference>
<dbReference type="PANTHER" id="PTHR10672:SF3">
    <property type="entry name" value="PROTEIN HU-LI TAI SHAO"/>
    <property type="match status" value="1"/>
</dbReference>
<evidence type="ECO:0000313" key="3">
    <source>
        <dbReference type="EMBL" id="AVO47012.1"/>
    </source>
</evidence>
<comment type="similarity">
    <text evidence="1">Belongs to the aldolase class II family.</text>
</comment>
<dbReference type="NCBIfam" id="NF005068">
    <property type="entry name" value="PRK06486.1"/>
    <property type="match status" value="1"/>
</dbReference>
<dbReference type="SMART" id="SM01007">
    <property type="entry name" value="Aldolase_II"/>
    <property type="match status" value="1"/>
</dbReference>
<evidence type="ECO:0000256" key="1">
    <source>
        <dbReference type="ARBA" id="ARBA00037961"/>
    </source>
</evidence>
<feature type="domain" description="Class II aldolase/adducin N-terminal" evidence="2">
    <location>
        <begin position="12"/>
        <end position="195"/>
    </location>
</feature>
<dbReference type="OrthoDB" id="5291399at2"/>
<keyword evidence="4" id="KW-1185">Reference proteome</keyword>
<dbReference type="AlphaFoldDB" id="A0A2S0NFS4"/>
<sequence length="240" mass="26637">MSAVADITTLRRELAAALRLAARFDLNEGICNHFSVVVPGPDERYLINPYGIHWGEMRPDDLLLIDGEGTIHQGWGEVEATARNIHIAGHRANPRHQAILHVHMPHATALTMVEGGRLEMAHQTACRFLDRTAYQGFGGVALNAEEGERIAQAQKDNPHADVIFLEHHGVTIGGPTVAVAFDDLYYLERACRQQVLAMSTGLPLKIIPAEQAKQTAREWMQVLDYQATKHFQALMRINGL</sequence>
<evidence type="ECO:0000259" key="2">
    <source>
        <dbReference type="SMART" id="SM01007"/>
    </source>
</evidence>
<dbReference type="Gene3D" id="3.40.225.10">
    <property type="entry name" value="Class II aldolase/adducin N-terminal domain"/>
    <property type="match status" value="1"/>
</dbReference>
<dbReference type="GO" id="GO:0051015">
    <property type="term" value="F:actin filament binding"/>
    <property type="evidence" value="ECO:0007669"/>
    <property type="project" value="TreeGrafter"/>
</dbReference>
<accession>A0A2S0NFS4</accession>
<reference evidence="3 4" key="1">
    <citation type="submission" date="2018-03" db="EMBL/GenBank/DDBJ databases">
        <title>Genome sequencing of Phreatobacter sp.</title>
        <authorList>
            <person name="Kim S.-J."/>
            <person name="Heo J."/>
            <person name="Kwon S.-W."/>
        </authorList>
    </citation>
    <scope>NUCLEOTIDE SEQUENCE [LARGE SCALE GENOMIC DNA]</scope>
    <source>
        <strain evidence="3 4">S-12</strain>
    </source>
</reference>
<dbReference type="GO" id="GO:0005856">
    <property type="term" value="C:cytoskeleton"/>
    <property type="evidence" value="ECO:0007669"/>
    <property type="project" value="TreeGrafter"/>
</dbReference>
<dbReference type="SUPFAM" id="SSF53639">
    <property type="entry name" value="AraD/HMP-PK domain-like"/>
    <property type="match status" value="1"/>
</dbReference>
<dbReference type="Pfam" id="PF00596">
    <property type="entry name" value="Aldolase_II"/>
    <property type="match status" value="1"/>
</dbReference>
<dbReference type="InterPro" id="IPR051017">
    <property type="entry name" value="Aldolase-II_Adducin_sf"/>
</dbReference>